<dbReference type="InterPro" id="IPR057683">
    <property type="entry name" value="DUF7923"/>
</dbReference>
<dbReference type="GO" id="GO:0008270">
    <property type="term" value="F:zinc ion binding"/>
    <property type="evidence" value="ECO:0007669"/>
    <property type="project" value="UniProtKB-KW"/>
</dbReference>
<dbReference type="Pfam" id="PF25540">
    <property type="entry name" value="DUF7923"/>
    <property type="match status" value="1"/>
</dbReference>
<feature type="zinc finger region" description="C3H1-type" evidence="1">
    <location>
        <begin position="375"/>
        <end position="401"/>
    </location>
</feature>
<reference evidence="5" key="1">
    <citation type="journal article" date="2020" name="Stud. Mycol.">
        <title>101 Dothideomycetes genomes: a test case for predicting lifestyles and emergence of pathogens.</title>
        <authorList>
            <person name="Haridas S."/>
            <person name="Albert R."/>
            <person name="Binder M."/>
            <person name="Bloem J."/>
            <person name="Labutti K."/>
            <person name="Salamov A."/>
            <person name="Andreopoulos B."/>
            <person name="Baker S."/>
            <person name="Barry K."/>
            <person name="Bills G."/>
            <person name="Bluhm B."/>
            <person name="Cannon C."/>
            <person name="Castanera R."/>
            <person name="Culley D."/>
            <person name="Daum C."/>
            <person name="Ezra D."/>
            <person name="Gonzalez J."/>
            <person name="Henrissat B."/>
            <person name="Kuo A."/>
            <person name="Liang C."/>
            <person name="Lipzen A."/>
            <person name="Lutzoni F."/>
            <person name="Magnuson J."/>
            <person name="Mondo S."/>
            <person name="Nolan M."/>
            <person name="Ohm R."/>
            <person name="Pangilinan J."/>
            <person name="Park H.-J."/>
            <person name="Ramirez L."/>
            <person name="Alfaro M."/>
            <person name="Sun H."/>
            <person name="Tritt A."/>
            <person name="Yoshinaga Y."/>
            <person name="Zwiers L.-H."/>
            <person name="Turgeon B."/>
            <person name="Goodwin S."/>
            <person name="Spatafora J."/>
            <person name="Crous P."/>
            <person name="Grigoriev I."/>
        </authorList>
    </citation>
    <scope>NUCLEOTIDE SEQUENCE</scope>
    <source>
        <strain evidence="5">CBS 260.36</strain>
    </source>
</reference>
<organism evidence="5 6">
    <name type="scientific">Myriangium duriaei CBS 260.36</name>
    <dbReference type="NCBI Taxonomy" id="1168546"/>
    <lineage>
        <taxon>Eukaryota</taxon>
        <taxon>Fungi</taxon>
        <taxon>Dikarya</taxon>
        <taxon>Ascomycota</taxon>
        <taxon>Pezizomycotina</taxon>
        <taxon>Dothideomycetes</taxon>
        <taxon>Dothideomycetidae</taxon>
        <taxon>Myriangiales</taxon>
        <taxon>Myriangiaceae</taxon>
        <taxon>Myriangium</taxon>
    </lineage>
</organism>
<feature type="domain" description="C3H1-type" evidence="4">
    <location>
        <begin position="537"/>
        <end position="565"/>
    </location>
</feature>
<proteinExistence type="predicted"/>
<accession>A0A9P4MMM0</accession>
<feature type="compositionally biased region" description="Polar residues" evidence="3">
    <location>
        <begin position="493"/>
        <end position="505"/>
    </location>
</feature>
<dbReference type="PANTHER" id="PTHR37543">
    <property type="entry name" value="CCCH ZINC FINGER DNA BINDING PROTEIN (AFU_ORTHOLOGUE AFUA_5G12760)"/>
    <property type="match status" value="1"/>
</dbReference>
<evidence type="ECO:0000256" key="3">
    <source>
        <dbReference type="SAM" id="MobiDB-lite"/>
    </source>
</evidence>
<gene>
    <name evidence="5" type="ORF">K461DRAFT_292209</name>
</gene>
<dbReference type="Proteomes" id="UP000799439">
    <property type="component" value="Unassembled WGS sequence"/>
</dbReference>
<feature type="region of interest" description="Disordered" evidence="3">
    <location>
        <begin position="249"/>
        <end position="330"/>
    </location>
</feature>
<feature type="compositionally biased region" description="Polar residues" evidence="3">
    <location>
        <begin position="914"/>
        <end position="929"/>
    </location>
</feature>
<feature type="region of interest" description="Disordered" evidence="3">
    <location>
        <begin position="401"/>
        <end position="423"/>
    </location>
</feature>
<dbReference type="OrthoDB" id="2270193at2759"/>
<dbReference type="Pfam" id="PF25543">
    <property type="entry name" value="zf-CCCH_tandem"/>
    <property type="match status" value="1"/>
</dbReference>
<feature type="compositionally biased region" description="Polar residues" evidence="3">
    <location>
        <begin position="282"/>
        <end position="299"/>
    </location>
</feature>
<dbReference type="PROSITE" id="PS50103">
    <property type="entry name" value="ZF_C3H1"/>
    <property type="match status" value="2"/>
</dbReference>
<feature type="compositionally biased region" description="Basic and acidic residues" evidence="3">
    <location>
        <begin position="249"/>
        <end position="259"/>
    </location>
</feature>
<feature type="region of interest" description="Disordered" evidence="3">
    <location>
        <begin position="862"/>
        <end position="941"/>
    </location>
</feature>
<protein>
    <recommendedName>
        <fullName evidence="4">C3H1-type domain-containing protein</fullName>
    </recommendedName>
</protein>
<evidence type="ECO:0000313" key="5">
    <source>
        <dbReference type="EMBL" id="KAF2155339.1"/>
    </source>
</evidence>
<comment type="caution">
    <text evidence="5">The sequence shown here is derived from an EMBL/GenBank/DDBJ whole genome shotgun (WGS) entry which is preliminary data.</text>
</comment>
<keyword evidence="1" id="KW-0479">Metal-binding</keyword>
<feature type="region of interest" description="Disordered" evidence="3">
    <location>
        <begin position="656"/>
        <end position="714"/>
    </location>
</feature>
<feature type="region of interest" description="Disordered" evidence="3">
    <location>
        <begin position="493"/>
        <end position="515"/>
    </location>
</feature>
<dbReference type="InterPro" id="IPR000571">
    <property type="entry name" value="Znf_CCCH"/>
</dbReference>
<dbReference type="EMBL" id="ML996083">
    <property type="protein sequence ID" value="KAF2155339.1"/>
    <property type="molecule type" value="Genomic_DNA"/>
</dbReference>
<feature type="coiled-coil region" evidence="2">
    <location>
        <begin position="28"/>
        <end position="69"/>
    </location>
</feature>
<sequence length="974" mass="106218">MLSENEASAFAKDVVTFRYHTATHAAALQNLLANYEKVLADYKFLLKELDEAKDARDRYKQQVRSIDSHPFILALIDGDAHTFHESLVGRSTSGDGGVVAADLLYAFLLEKVRRLNLAPDTQCVVRYFVNVAGSSTDLHRVQALGSHCRALAPFAAAFSRRQLLFDVVDAGEKPGTTEGKIAENFRLYMNNPCCKHIFFGACNTLAHQSMLDPYQRQANRITLIRNSQSLIQYSSLGLPAEELNGIFREGRISPPERAKGVHGASRRNLAEPSAPPHPPKSGSAQQHARNQSVAEQGSGPNDPVHANKHRQNTREVPLKTSAGARTSPWLQPVIASQHAPLMEVDKAIKTPDKPNILPWPSGDARNQAQQIQPVQPVQLCQHYQKGHCKYGTLCHRRHEGKPLTPESELSVPASNPGASVSVPPVTINRAAKSEDWRRPADASRSRPIWDYRAVEQQQLAEKNLNTRPGTEAATAQSAPAATLLDSDEDFPITSNHSSPSRTATPLATIPLNSGGHRLDPYPGPLIPKDEHTLSDLRARAPPCVEFQLLGTCRDERRCRMDHGYVPLNLKTAMKHQMHRRPCPKGGNCREPRCLLGHVCWEAGCEAENSPHCRLPDEAHGVDTRISHWVMDAGMQPVAAPGDLLDMRDACAESKMPELAEHTEDSTSTRDVSPGPGMPKAESDEEEPTTPRASLLNARRGPIDKVSTGQQLPHVLSPERPISDVLHAGLADVQAEGRHNVTNDTSPKLQPGPLQHQVLPGPPISQGEAMRHIPPDMQSDVRAPRIPFSMPFNRTSIESSMTYGRLSPISWDLDFGIAKKPASSTAPATDTEHESTHTFRPMAAAFVPVTGLYSSRYATMPSPPLPTANAGQNLSSEGPRHALQRDSRQTLDESLDPEHEQEGQPSNLEDKKVSNEGNPGAVSTSLNQNLLGEGTPAGGLDHVVKEQCHSEGDGIVSKLADLAVDGSEVHAPLKV</sequence>
<evidence type="ECO:0000259" key="4">
    <source>
        <dbReference type="PROSITE" id="PS50103"/>
    </source>
</evidence>
<dbReference type="AlphaFoldDB" id="A0A9P4MMM0"/>
<dbReference type="SMART" id="SM00356">
    <property type="entry name" value="ZnF_C3H1"/>
    <property type="match status" value="2"/>
</dbReference>
<keyword evidence="6" id="KW-1185">Reference proteome</keyword>
<feature type="zinc finger region" description="C3H1-type" evidence="1">
    <location>
        <begin position="537"/>
        <end position="565"/>
    </location>
</feature>
<feature type="domain" description="C3H1-type" evidence="4">
    <location>
        <begin position="375"/>
        <end position="401"/>
    </location>
</feature>
<feature type="compositionally biased region" description="Basic and acidic residues" evidence="3">
    <location>
        <begin position="877"/>
        <end position="913"/>
    </location>
</feature>
<keyword evidence="1" id="KW-0862">Zinc</keyword>
<keyword evidence="1" id="KW-0863">Zinc-finger</keyword>
<dbReference type="InterPro" id="IPR057654">
    <property type="entry name" value="Znf-CCCH_tandem"/>
</dbReference>
<feature type="compositionally biased region" description="Basic and acidic residues" evidence="3">
    <location>
        <begin position="656"/>
        <end position="667"/>
    </location>
</feature>
<dbReference type="PANTHER" id="PTHR37543:SF1">
    <property type="entry name" value="CCCH ZINC FINGER DNA BINDING PROTEIN (AFU_ORTHOLOGUE AFUA_5G12760)"/>
    <property type="match status" value="1"/>
</dbReference>
<name>A0A9P4MMM0_9PEZI</name>
<evidence type="ECO:0000313" key="6">
    <source>
        <dbReference type="Proteomes" id="UP000799439"/>
    </source>
</evidence>
<evidence type="ECO:0000256" key="2">
    <source>
        <dbReference type="SAM" id="Coils"/>
    </source>
</evidence>
<evidence type="ECO:0000256" key="1">
    <source>
        <dbReference type="PROSITE-ProRule" id="PRU00723"/>
    </source>
</evidence>
<keyword evidence="2" id="KW-0175">Coiled coil</keyword>